<evidence type="ECO:0000256" key="5">
    <source>
        <dbReference type="ARBA" id="ARBA00021741"/>
    </source>
</evidence>
<dbReference type="GO" id="GO:0000139">
    <property type="term" value="C:Golgi membrane"/>
    <property type="evidence" value="ECO:0007669"/>
    <property type="project" value="UniProtKB-SubCell"/>
</dbReference>
<dbReference type="KEGG" id="bvk:117242405"/>
<dbReference type="FunFam" id="1.20.1280.290:FF:000004">
    <property type="entry name" value="Sugar transporter SWEET"/>
    <property type="match status" value="1"/>
</dbReference>
<feature type="transmembrane region" description="Helical" evidence="14">
    <location>
        <begin position="316"/>
        <end position="333"/>
    </location>
</feature>
<evidence type="ECO:0000256" key="9">
    <source>
        <dbReference type="ARBA" id="ARBA00022692"/>
    </source>
</evidence>
<dbReference type="Gene3D" id="2.60.120.590">
    <property type="entry name" value="Alpha-ketoglutarate-dependent dioxygenase AlkB-like"/>
    <property type="match status" value="1"/>
</dbReference>
<feature type="transmembrane region" description="Helical" evidence="14">
    <location>
        <begin position="280"/>
        <end position="304"/>
    </location>
</feature>
<feature type="transmembrane region" description="Helical" evidence="14">
    <location>
        <begin position="345"/>
        <end position="364"/>
    </location>
</feature>
<gene>
    <name evidence="16" type="primary">LOC117242405</name>
</gene>
<dbReference type="RefSeq" id="XP_033364910.1">
    <property type="nucleotide sequence ID" value="XM_033509019.1"/>
</dbReference>
<dbReference type="Gene3D" id="1.20.1280.290">
    <property type="match status" value="1"/>
</dbReference>
<dbReference type="PANTHER" id="PTHR21052">
    <property type="entry name" value="SPERMATOGENESIS ASSOCIATED 11-RELATED"/>
    <property type="match status" value="1"/>
</dbReference>
<evidence type="ECO:0000256" key="8">
    <source>
        <dbReference type="ARBA" id="ARBA00022597"/>
    </source>
</evidence>
<evidence type="ECO:0000256" key="2">
    <source>
        <dbReference type="ARBA" id="ARBA00004651"/>
    </source>
</evidence>
<comment type="cofactor">
    <cofactor evidence="1">
        <name>Fe(2+)</name>
        <dbReference type="ChEBI" id="CHEBI:29033"/>
    </cofactor>
</comment>
<keyword evidence="10" id="KW-0677">Repeat</keyword>
<evidence type="ECO:0000256" key="7">
    <source>
        <dbReference type="ARBA" id="ARBA00022475"/>
    </source>
</evidence>
<comment type="subcellular location">
    <subcellularLocation>
        <location evidence="2">Cell membrane</location>
        <topology evidence="2">Multi-pass membrane protein</topology>
    </subcellularLocation>
    <subcellularLocation>
        <location evidence="3">Golgi apparatus membrane</location>
        <topology evidence="3">Multi-pass membrane protein</topology>
    </subcellularLocation>
</comment>
<accession>A0A6J3LI21</accession>
<sequence>MKVKLNLFVYFINKYFNYNSVKYYSQSKTLFDKTEINFKNWEEELERTMQVLPNFITVEEEKSLMEEIDPYVRRLKYEQSHWDDAIHNYRETEKGKWNNDNTKIINRIREKAFSKDMSQISLIHILDLAPEGWIKPHVDSIRFCGEIITGLSLLTDSVMRLKMVDNVTLYKDFLLPRRSLYIMRLVCRKIIKNGSTGNSSILAFVTCYTSCVLWMRYGMLIGDRFILLVNVFGSILQASYVYIFILYSVQKFKPIKQMIAATCFLGVVYFYSFYEEDRALAAKYVGFLSCILTVLFFASPLMMLAHVIRVKSTESLPFPIIMASLIVSCQWFAYGCLLNDRFIQIPNFLGCVLSAFQLCFFLVYHNDKSNETYLI</sequence>
<dbReference type="AlphaFoldDB" id="A0A6J3LI21"/>
<evidence type="ECO:0000256" key="1">
    <source>
        <dbReference type="ARBA" id="ARBA00001954"/>
    </source>
</evidence>
<dbReference type="GO" id="GO:0006631">
    <property type="term" value="P:fatty acid metabolic process"/>
    <property type="evidence" value="ECO:0007669"/>
    <property type="project" value="TreeGrafter"/>
</dbReference>
<evidence type="ECO:0000256" key="10">
    <source>
        <dbReference type="ARBA" id="ARBA00022737"/>
    </source>
</evidence>
<feature type="transmembrane region" description="Helical" evidence="14">
    <location>
        <begin position="225"/>
        <end position="246"/>
    </location>
</feature>
<dbReference type="InterPro" id="IPR032870">
    <property type="entry name" value="ALKBH7-like"/>
</dbReference>
<dbReference type="PANTHER" id="PTHR21052:SF0">
    <property type="entry name" value="ALPHA-KETOGLUTARATE-DEPENDENT DIOXYGENASE ALKB HOMOLOG 7, MITOCHONDRIAL"/>
    <property type="match status" value="1"/>
</dbReference>
<dbReference type="GeneID" id="117242405"/>
<evidence type="ECO:0000256" key="13">
    <source>
        <dbReference type="ARBA" id="ARBA00023136"/>
    </source>
</evidence>
<keyword evidence="13 14" id="KW-0472">Membrane</keyword>
<keyword evidence="6" id="KW-0813">Transport</keyword>
<dbReference type="Proteomes" id="UP000504631">
    <property type="component" value="Unplaced"/>
</dbReference>
<name>A0A6J3LI21_9HYME</name>
<dbReference type="Pfam" id="PF03083">
    <property type="entry name" value="MtN3_slv"/>
    <property type="match status" value="2"/>
</dbReference>
<evidence type="ECO:0000256" key="6">
    <source>
        <dbReference type="ARBA" id="ARBA00022448"/>
    </source>
</evidence>
<evidence type="ECO:0000256" key="4">
    <source>
        <dbReference type="ARBA" id="ARBA00007809"/>
    </source>
</evidence>
<evidence type="ECO:0000256" key="11">
    <source>
        <dbReference type="ARBA" id="ARBA00022989"/>
    </source>
</evidence>
<keyword evidence="15" id="KW-1185">Reference proteome</keyword>
<evidence type="ECO:0000256" key="12">
    <source>
        <dbReference type="ARBA" id="ARBA00023034"/>
    </source>
</evidence>
<reference evidence="16" key="1">
    <citation type="submission" date="2025-08" db="UniProtKB">
        <authorList>
            <consortium name="RefSeq"/>
        </authorList>
    </citation>
    <scope>IDENTIFICATION</scope>
    <source>
        <tissue evidence="16">Muscle</tissue>
    </source>
</reference>
<feature type="transmembrane region" description="Helical" evidence="14">
    <location>
        <begin position="258"/>
        <end position="274"/>
    </location>
</feature>
<dbReference type="GO" id="GO:0005759">
    <property type="term" value="C:mitochondrial matrix"/>
    <property type="evidence" value="ECO:0007669"/>
    <property type="project" value="TreeGrafter"/>
</dbReference>
<dbReference type="InterPro" id="IPR037151">
    <property type="entry name" value="AlkB-like_sf"/>
</dbReference>
<comment type="similarity">
    <text evidence="4">Belongs to the SWEET sugar transporter family.</text>
</comment>
<keyword evidence="9 14" id="KW-0812">Transmembrane</keyword>
<organism evidence="15 16">
    <name type="scientific">Bombus vosnesenskii</name>
    <dbReference type="NCBI Taxonomy" id="207650"/>
    <lineage>
        <taxon>Eukaryota</taxon>
        <taxon>Metazoa</taxon>
        <taxon>Ecdysozoa</taxon>
        <taxon>Arthropoda</taxon>
        <taxon>Hexapoda</taxon>
        <taxon>Insecta</taxon>
        <taxon>Pterygota</taxon>
        <taxon>Neoptera</taxon>
        <taxon>Endopterygota</taxon>
        <taxon>Hymenoptera</taxon>
        <taxon>Apocrita</taxon>
        <taxon>Aculeata</taxon>
        <taxon>Apoidea</taxon>
        <taxon>Anthophila</taxon>
        <taxon>Apidae</taxon>
        <taxon>Bombus</taxon>
        <taxon>Pyrobombus</taxon>
    </lineage>
</organism>
<keyword evidence="7" id="KW-1003">Cell membrane</keyword>
<keyword evidence="11 14" id="KW-1133">Transmembrane helix</keyword>
<protein>
    <recommendedName>
        <fullName evidence="5">Sugar transporter SWEET1</fullName>
    </recommendedName>
</protein>
<evidence type="ECO:0000313" key="16">
    <source>
        <dbReference type="RefSeq" id="XP_033364910.1"/>
    </source>
</evidence>
<evidence type="ECO:0000313" key="15">
    <source>
        <dbReference type="Proteomes" id="UP000504631"/>
    </source>
</evidence>
<dbReference type="InterPro" id="IPR004316">
    <property type="entry name" value="SWEET_rpt"/>
</dbReference>
<dbReference type="SUPFAM" id="SSF51197">
    <property type="entry name" value="Clavaminate synthase-like"/>
    <property type="match status" value="1"/>
</dbReference>
<dbReference type="GO" id="GO:0006974">
    <property type="term" value="P:DNA damage response"/>
    <property type="evidence" value="ECO:0007669"/>
    <property type="project" value="InterPro"/>
</dbReference>
<proteinExistence type="inferred from homology"/>
<evidence type="ECO:0000256" key="14">
    <source>
        <dbReference type="SAM" id="Phobius"/>
    </source>
</evidence>
<keyword evidence="12" id="KW-0333">Golgi apparatus</keyword>
<evidence type="ECO:0000256" key="3">
    <source>
        <dbReference type="ARBA" id="ARBA00004653"/>
    </source>
</evidence>
<keyword evidence="8" id="KW-0762">Sugar transport</keyword>
<dbReference type="GO" id="GO:0005886">
    <property type="term" value="C:plasma membrane"/>
    <property type="evidence" value="ECO:0007669"/>
    <property type="project" value="UniProtKB-SubCell"/>
</dbReference>